<dbReference type="InterPro" id="IPR045455">
    <property type="entry name" value="NrS-1_pol-like_helicase"/>
</dbReference>
<dbReference type="Pfam" id="PF19263">
    <property type="entry name" value="DUF5906"/>
    <property type="match status" value="1"/>
</dbReference>
<proteinExistence type="predicted"/>
<dbReference type="InterPro" id="IPR027417">
    <property type="entry name" value="P-loop_NTPase"/>
</dbReference>
<gene>
    <name evidence="2" type="ORF">RhiirC2_820063</name>
</gene>
<evidence type="ECO:0000313" key="3">
    <source>
        <dbReference type="Proteomes" id="UP000233469"/>
    </source>
</evidence>
<feature type="domain" description="NrS-1 polymerase-like helicase" evidence="1">
    <location>
        <begin position="7"/>
        <end position="118"/>
    </location>
</feature>
<accession>A0A2N1MDX1</accession>
<dbReference type="Gene3D" id="3.40.50.300">
    <property type="entry name" value="P-loop containing nucleotide triphosphate hydrolases"/>
    <property type="match status" value="1"/>
</dbReference>
<reference evidence="2 3" key="2">
    <citation type="submission" date="2017-10" db="EMBL/GenBank/DDBJ databases">
        <title>Extensive intraspecific genome diversity in a model arbuscular mycorrhizal fungus.</title>
        <authorList>
            <person name="Chen E.C.H."/>
            <person name="Morin E."/>
            <person name="Baudet D."/>
            <person name="Noel J."/>
            <person name="Ndikumana S."/>
            <person name="Charron P."/>
            <person name="St-Onge C."/>
            <person name="Giorgi J."/>
            <person name="Grigoriev I.V."/>
            <person name="Roux C."/>
            <person name="Martin F.M."/>
            <person name="Corradi N."/>
        </authorList>
    </citation>
    <scope>NUCLEOTIDE SEQUENCE [LARGE SCALE GENOMIC DNA]</scope>
    <source>
        <strain evidence="2 3">C2</strain>
    </source>
</reference>
<dbReference type="Proteomes" id="UP000233469">
    <property type="component" value="Unassembled WGS sequence"/>
</dbReference>
<protein>
    <recommendedName>
        <fullName evidence="1">NrS-1 polymerase-like helicase domain-containing protein</fullName>
    </recommendedName>
</protein>
<evidence type="ECO:0000259" key="1">
    <source>
        <dbReference type="Pfam" id="PF19263"/>
    </source>
</evidence>
<organism evidence="2 3">
    <name type="scientific">Rhizophagus irregularis</name>
    <dbReference type="NCBI Taxonomy" id="588596"/>
    <lineage>
        <taxon>Eukaryota</taxon>
        <taxon>Fungi</taxon>
        <taxon>Fungi incertae sedis</taxon>
        <taxon>Mucoromycota</taxon>
        <taxon>Glomeromycotina</taxon>
        <taxon>Glomeromycetes</taxon>
        <taxon>Glomerales</taxon>
        <taxon>Glomeraceae</taxon>
        <taxon>Rhizophagus</taxon>
    </lineage>
</organism>
<dbReference type="VEuPathDB" id="FungiDB:RhiirA1_487430"/>
<dbReference type="AlphaFoldDB" id="A0A2N1MDX1"/>
<name>A0A2N1MDX1_9GLOM</name>
<reference evidence="2 3" key="1">
    <citation type="submission" date="2016-04" db="EMBL/GenBank/DDBJ databases">
        <title>Genome analyses suggest a sexual origin of heterokaryosis in a supposedly ancient asexual fungus.</title>
        <authorList>
            <person name="Ropars J."/>
            <person name="Sedzielewska K."/>
            <person name="Noel J."/>
            <person name="Charron P."/>
            <person name="Farinelli L."/>
            <person name="Marton T."/>
            <person name="Kruger M."/>
            <person name="Pelin A."/>
            <person name="Brachmann A."/>
            <person name="Corradi N."/>
        </authorList>
    </citation>
    <scope>NUCLEOTIDE SEQUENCE [LARGE SCALE GENOMIC DNA]</scope>
    <source>
        <strain evidence="2 3">C2</strain>
    </source>
</reference>
<evidence type="ECO:0000313" key="2">
    <source>
        <dbReference type="EMBL" id="PKK59831.1"/>
    </source>
</evidence>
<dbReference type="VEuPathDB" id="FungiDB:FUN_023669"/>
<dbReference type="EMBL" id="LLXL01002851">
    <property type="protein sequence ID" value="PKK59831.1"/>
    <property type="molecule type" value="Genomic_DNA"/>
</dbReference>
<sequence length="278" mass="31876">MYSILYLKSGQGWGKSIITDFIQRSVLGTQLVYKTSDPQTILGSFNGQLQGKVLLLLKEMPTEKSQWNNMYRSLKDKVTGDIMEIHEKYKTPTHYKNFISTIVLTNENALRVENDDRRTVFLDVSPSRKGDLNYFKKLGDAMKYPGASEAFYAYLRAIADAYPDFNGNPPPMTTSKQDHIISTLPPLFQFIKDTYLIVKNHITDLPVQEFYRVYTSYCETHCISPLSKINASRILSNELKLRMGIFFCEWANKVFIGFLFTGVDSTKELGNAYNTFII</sequence>
<comment type="caution">
    <text evidence="2">The sequence shown here is derived from an EMBL/GenBank/DDBJ whole genome shotgun (WGS) entry which is preliminary data.</text>
</comment>